<dbReference type="AlphaFoldDB" id="A0A6J7JLH1"/>
<evidence type="ECO:0000256" key="1">
    <source>
        <dbReference type="SAM" id="Phobius"/>
    </source>
</evidence>
<accession>A0A6J7JLH1</accession>
<dbReference type="EMBL" id="CAEZYS010000018">
    <property type="protein sequence ID" value="CAB4730032.1"/>
    <property type="molecule type" value="Genomic_DNA"/>
</dbReference>
<keyword evidence="1" id="KW-0812">Transmembrane</keyword>
<keyword evidence="1" id="KW-1133">Transmembrane helix</keyword>
<proteinExistence type="predicted"/>
<sequence>MRIRFKPLGSSILIVSILAGLVYVLGWSSLITIHSVVIKGTNQSNLITAQLSAGDSKLVLNQPLARINPKHEENLITDLEWIKSAKVSRNWWSRQVTVSIVPRIPVAIFKFQGAASATPRYLSSDGRDFSSPQRFTNLATISLVGDGGQWASQKRDVANFVASLPADLIAGLASLEITKKGEIIMASDLRKPALRINWGEKNSPEEIVVKSNVLKGLLALPENKKIKFVDLTVANAPIVK</sequence>
<name>A0A6J7JLH1_9ZZZZ</name>
<gene>
    <name evidence="2" type="ORF">UFOPK2782_00255</name>
    <name evidence="3" type="ORF">UFOPK3828_00016</name>
</gene>
<feature type="transmembrane region" description="Helical" evidence="1">
    <location>
        <begin position="12"/>
        <end position="37"/>
    </location>
</feature>
<protein>
    <submittedName>
        <fullName evidence="3">Unannotated protein</fullName>
    </submittedName>
</protein>
<evidence type="ECO:0000313" key="3">
    <source>
        <dbReference type="EMBL" id="CAB4944400.1"/>
    </source>
</evidence>
<keyword evidence="1" id="KW-0472">Membrane</keyword>
<evidence type="ECO:0000313" key="2">
    <source>
        <dbReference type="EMBL" id="CAB4730032.1"/>
    </source>
</evidence>
<reference evidence="3" key="1">
    <citation type="submission" date="2020-05" db="EMBL/GenBank/DDBJ databases">
        <authorList>
            <person name="Chiriac C."/>
            <person name="Salcher M."/>
            <person name="Ghai R."/>
            <person name="Kavagutti S V."/>
        </authorList>
    </citation>
    <scope>NUCLEOTIDE SEQUENCE</scope>
</reference>
<dbReference type="EMBL" id="CAFBNP010000001">
    <property type="protein sequence ID" value="CAB4944400.1"/>
    <property type="molecule type" value="Genomic_DNA"/>
</dbReference>
<organism evidence="3">
    <name type="scientific">freshwater metagenome</name>
    <dbReference type="NCBI Taxonomy" id="449393"/>
    <lineage>
        <taxon>unclassified sequences</taxon>
        <taxon>metagenomes</taxon>
        <taxon>ecological metagenomes</taxon>
    </lineage>
</organism>